<dbReference type="InterPro" id="IPR013783">
    <property type="entry name" value="Ig-like_fold"/>
</dbReference>
<proteinExistence type="predicted"/>
<dbReference type="SUPFAM" id="SSF49299">
    <property type="entry name" value="PKD domain"/>
    <property type="match status" value="1"/>
</dbReference>
<organism evidence="2 3">
    <name type="scientific">Taibaiella chishuiensis</name>
    <dbReference type="NCBI Taxonomy" id="1434707"/>
    <lineage>
        <taxon>Bacteria</taxon>
        <taxon>Pseudomonadati</taxon>
        <taxon>Bacteroidota</taxon>
        <taxon>Chitinophagia</taxon>
        <taxon>Chitinophagales</taxon>
        <taxon>Chitinophagaceae</taxon>
        <taxon>Taibaiella</taxon>
    </lineage>
</organism>
<dbReference type="InterPro" id="IPR000601">
    <property type="entry name" value="PKD_dom"/>
</dbReference>
<evidence type="ECO:0000313" key="2">
    <source>
        <dbReference type="EMBL" id="PSK94499.1"/>
    </source>
</evidence>
<accession>A0A2P8DBB7</accession>
<dbReference type="Pfam" id="PF18911">
    <property type="entry name" value="PKD_4"/>
    <property type="match status" value="1"/>
</dbReference>
<dbReference type="EMBL" id="PYGD01000001">
    <property type="protein sequence ID" value="PSK94499.1"/>
    <property type="molecule type" value="Genomic_DNA"/>
</dbReference>
<comment type="caution">
    <text evidence="2">The sequence shown here is derived from an EMBL/GenBank/DDBJ whole genome shotgun (WGS) entry which is preliminary data.</text>
</comment>
<dbReference type="Pfam" id="PF19081">
    <property type="entry name" value="Ig_7"/>
    <property type="match status" value="2"/>
</dbReference>
<evidence type="ECO:0000313" key="3">
    <source>
        <dbReference type="Proteomes" id="UP000240572"/>
    </source>
</evidence>
<dbReference type="InterPro" id="IPR022409">
    <property type="entry name" value="PKD/Chitinase_dom"/>
</dbReference>
<sequence length="1338" mass="141213">MKGNFMLSTRVKTMAALMLLVILGLPLRRAFAQIPASSYGFTAVAGTFTEITGTAVTSILGDDQSSASINLGFTFNYCGVDYTSIIANSNGWITFGPGTTDLGAMRDNSTTNLANLKPLLMPLWDDMDGITGSAAYTVSGTAPNRVFTFQWKNWEWNWNATGPNITFQVKLYEGTNIIEYVYRPESAAGSPGGSGGATIGIGDNATVPTYLSLNNGTGTATASATVFTTSISTKPVSGQVFRFTPPPNCSTVTGFPTAATTNVSPASICVSQNLTISITPATAMPATTGVTYRWESGTSATGPWTTLGTTTVATYTTSTPITAALFYRCVVLCNGTTTLFTSTASAQVPVSNPGLPTITNGTRCGPGTVNLNATVSGTGLSVRWYQNATGGFPVSTANTYTTPYLTQNATYYAASVSNAASQMYNVGLPAFVQTNNFITASAGWGLRFTVTANCNIDSVAVYPIGSGTISFRIWDATTQAVIYTSPVSGNITGTGAEKVMLPVGALNIPPGNYVMGIASFTGLTNLHNEGFNPVAYPFTSPVLNITAGSQGFGGTGSSTVYYFCYDWRVSTLTGCEGVRVPVTATLTPPPAFTKSAPAVLCNNGIGTINVTSPVGNYTNYAWSPVANLYTDAGATVPYTGGNASTLYFKSNIVGPQQRFMYATNSAAPNCAYADTFRVWVQPDSVKINAAPDTICVSGNTSLFLSPNTGYAANTIQWQESVNGTAYTDIAGATGVSYTTPVLSTNRYYKAVIKAGTNDCQTPSRYIVVASPILNSWTDSSNCGPGTVTLQASVGGNANVRWYTSPTAALPVGSGSPFVTPFLGATTDYYVAASTGTPQPPPVFIGTGTLTTTGAANPYYLGNWANKVQYIITANEMTAAGFSPGYVASIGFDVTTGGGALQNFTIKMSNSTVTGLGLTFEPNMQDVYSIASYTPVANSVNTHVFQTPFYWNGSNIIVEVCHNNTATGTTATVKYNTGNTHYYYNNAANHCNVQTGTNNFTSTTRPNMRIGMRGACESPRQLVKASIFPKPAVNLGADINKCVDDGAIQVLDAGVQPNTPQFLWDDNSTSQVRAVSESGTYRVQVTNSFNCKNSDTIQVTLRDNPVVQLGNDTTVCNGVVLHLDAGNDGISYFWNTGQTSNTINISNAGTYIAFVTNSDGCMKSDTIKVTMQGQLPTIQGINVTNNGAYTFHYTAVNPQNVIGYDWDFGDGTPHSYQASPMHTFATAGNYIVTLKLSSTCGFRTDSTSAQIVGIHQITVDNNELMVYPNPASGATTLLSKNLKMQEVSVYNVLGQVVQRSKADTPNKHTVQLGVLAPGVYTIQVLTDKGNVARKLEVLK</sequence>
<gene>
    <name evidence="2" type="ORF">B0I18_101655</name>
</gene>
<dbReference type="SMART" id="SM00089">
    <property type="entry name" value="PKD"/>
    <property type="match status" value="1"/>
</dbReference>
<dbReference type="Gene3D" id="2.60.40.10">
    <property type="entry name" value="Immunoglobulins"/>
    <property type="match status" value="1"/>
</dbReference>
<dbReference type="Proteomes" id="UP000240572">
    <property type="component" value="Unassembled WGS sequence"/>
</dbReference>
<dbReference type="OrthoDB" id="601541at2"/>
<dbReference type="InterPro" id="IPR044023">
    <property type="entry name" value="Ig_7"/>
</dbReference>
<dbReference type="PROSITE" id="PS50093">
    <property type="entry name" value="PKD"/>
    <property type="match status" value="1"/>
</dbReference>
<reference evidence="2 3" key="1">
    <citation type="submission" date="2018-03" db="EMBL/GenBank/DDBJ databases">
        <title>Genomic Encyclopedia of Type Strains, Phase III (KMG-III): the genomes of soil and plant-associated and newly described type strains.</title>
        <authorList>
            <person name="Whitman W."/>
        </authorList>
    </citation>
    <scope>NUCLEOTIDE SEQUENCE [LARGE SCALE GENOMIC DNA]</scope>
    <source>
        <strain evidence="2 3">CGMCC 1.12700</strain>
    </source>
</reference>
<dbReference type="NCBIfam" id="TIGR04183">
    <property type="entry name" value="Por_Secre_tail"/>
    <property type="match status" value="1"/>
</dbReference>
<keyword evidence="3" id="KW-1185">Reference proteome</keyword>
<dbReference type="InterPro" id="IPR026444">
    <property type="entry name" value="Secre_tail"/>
</dbReference>
<feature type="domain" description="PKD" evidence="1">
    <location>
        <begin position="1196"/>
        <end position="1250"/>
    </location>
</feature>
<dbReference type="Pfam" id="PF18962">
    <property type="entry name" value="Por_Secre_tail"/>
    <property type="match status" value="1"/>
</dbReference>
<dbReference type="RefSeq" id="WP_106521201.1">
    <property type="nucleotide sequence ID" value="NZ_PYGD01000001.1"/>
</dbReference>
<evidence type="ECO:0000259" key="1">
    <source>
        <dbReference type="PROSITE" id="PS50093"/>
    </source>
</evidence>
<dbReference type="CDD" id="cd00146">
    <property type="entry name" value="PKD"/>
    <property type="match status" value="1"/>
</dbReference>
<dbReference type="InterPro" id="IPR035986">
    <property type="entry name" value="PKD_dom_sf"/>
</dbReference>
<protein>
    <submittedName>
        <fullName evidence="2">Putative secreted protein (Por secretion system target)</fullName>
    </submittedName>
</protein>
<name>A0A2P8DBB7_9BACT</name>